<evidence type="ECO:0008006" key="3">
    <source>
        <dbReference type="Google" id="ProtNLM"/>
    </source>
</evidence>
<organism evidence="1 2">
    <name type="scientific">Paraflavisolibacter caeni</name>
    <dbReference type="NCBI Taxonomy" id="2982496"/>
    <lineage>
        <taxon>Bacteria</taxon>
        <taxon>Pseudomonadati</taxon>
        <taxon>Bacteroidota</taxon>
        <taxon>Chitinophagia</taxon>
        <taxon>Chitinophagales</taxon>
        <taxon>Chitinophagaceae</taxon>
        <taxon>Paraflavisolibacter</taxon>
    </lineage>
</organism>
<accession>A0A9X2XU72</accession>
<dbReference type="Proteomes" id="UP001155483">
    <property type="component" value="Unassembled WGS sequence"/>
</dbReference>
<dbReference type="RefSeq" id="WP_279296094.1">
    <property type="nucleotide sequence ID" value="NZ_JAOTIF010000002.1"/>
</dbReference>
<comment type="caution">
    <text evidence="1">The sequence shown here is derived from an EMBL/GenBank/DDBJ whole genome shotgun (WGS) entry which is preliminary data.</text>
</comment>
<keyword evidence="2" id="KW-1185">Reference proteome</keyword>
<evidence type="ECO:0000313" key="2">
    <source>
        <dbReference type="Proteomes" id="UP001155483"/>
    </source>
</evidence>
<name>A0A9X2XU72_9BACT</name>
<reference evidence="1" key="2">
    <citation type="submission" date="2023-04" db="EMBL/GenBank/DDBJ databases">
        <title>Paracnuella aquatica gen. nov., sp. nov., a member of the family Chitinophagaceae isolated from a hot spring.</title>
        <authorList>
            <person name="Wang C."/>
        </authorList>
    </citation>
    <scope>NUCLEOTIDE SEQUENCE</scope>
    <source>
        <strain evidence="1">LB-8</strain>
    </source>
</reference>
<evidence type="ECO:0000313" key="1">
    <source>
        <dbReference type="EMBL" id="MCU7548650.1"/>
    </source>
</evidence>
<reference evidence="1" key="1">
    <citation type="submission" date="2022-09" db="EMBL/GenBank/DDBJ databases">
        <authorList>
            <person name="Yuan C."/>
            <person name="Ke Z."/>
        </authorList>
    </citation>
    <scope>NUCLEOTIDE SEQUENCE</scope>
    <source>
        <strain evidence="1">LB-8</strain>
    </source>
</reference>
<dbReference type="AlphaFoldDB" id="A0A9X2XU72"/>
<sequence length="210" mass="24093">MPPQLIVGLYPDTLVETEITWIEVQPRAEHPMVEHPEMDQPEIVQAMPEQSLVEEPMNTPSLNEQPNIVHQETEQRIKIEQQTFDFQGKNRKHILILTTSDKAQYLAEHELKFLISVLKACGLTTEDVAILNLKNQNADFKGLQSFFQNQTALLFGLEPDSIGLPMNFPQFQLQNFSKCTYLHAPALHEIEKDKALKMKLWGSLKNLFSL</sequence>
<protein>
    <recommendedName>
        <fullName evidence="3">DNA polymerase III subunit psi</fullName>
    </recommendedName>
</protein>
<gene>
    <name evidence="1" type="ORF">OCK74_05950</name>
</gene>
<dbReference type="EMBL" id="JAOTIF010000002">
    <property type="protein sequence ID" value="MCU7548650.1"/>
    <property type="molecule type" value="Genomic_DNA"/>
</dbReference>
<proteinExistence type="predicted"/>